<keyword evidence="3 11" id="KW-0813">Transport</keyword>
<comment type="subcellular location">
    <subcellularLocation>
        <location evidence="11">Cell membrane</location>
        <topology evidence="11">Multi-pass membrane protein</topology>
    </subcellularLocation>
    <subcellularLocation>
        <location evidence="1">Membrane</location>
        <topology evidence="1">Multi-pass membrane protein</topology>
    </subcellularLocation>
</comment>
<evidence type="ECO:0000256" key="2">
    <source>
        <dbReference type="ARBA" id="ARBA00006810"/>
    </source>
</evidence>
<dbReference type="HAMAP" id="MF_01393">
    <property type="entry name" value="ATP_synth_a_bact"/>
    <property type="match status" value="1"/>
</dbReference>
<keyword evidence="11" id="KW-1003">Cell membrane</keyword>
<name>A0A5E6MPM5_9BACT</name>
<dbReference type="GO" id="GO:0005886">
    <property type="term" value="C:plasma membrane"/>
    <property type="evidence" value="ECO:0007669"/>
    <property type="project" value="UniProtKB-SubCell"/>
</dbReference>
<evidence type="ECO:0000313" key="13">
    <source>
        <dbReference type="Proteomes" id="UP000334923"/>
    </source>
</evidence>
<evidence type="ECO:0000313" key="12">
    <source>
        <dbReference type="EMBL" id="VVM07979.1"/>
    </source>
</evidence>
<dbReference type="EMBL" id="CABFVA020000116">
    <property type="protein sequence ID" value="VVM07979.1"/>
    <property type="molecule type" value="Genomic_DNA"/>
</dbReference>
<keyword evidence="4 11" id="KW-0138">CF(0)</keyword>
<keyword evidence="8 11" id="KW-0406">Ion transport</keyword>
<feature type="transmembrane region" description="Helical" evidence="11">
    <location>
        <begin position="253"/>
        <end position="272"/>
    </location>
</feature>
<dbReference type="SUPFAM" id="SSF81336">
    <property type="entry name" value="F1F0 ATP synthase subunit A"/>
    <property type="match status" value="1"/>
</dbReference>
<evidence type="ECO:0000256" key="6">
    <source>
        <dbReference type="ARBA" id="ARBA00022781"/>
    </source>
</evidence>
<dbReference type="InterPro" id="IPR023011">
    <property type="entry name" value="ATP_synth_F0_asu_AS"/>
</dbReference>
<dbReference type="GO" id="GO:0045259">
    <property type="term" value="C:proton-transporting ATP synthase complex"/>
    <property type="evidence" value="ECO:0007669"/>
    <property type="project" value="UniProtKB-KW"/>
</dbReference>
<dbReference type="PANTHER" id="PTHR42823">
    <property type="entry name" value="ATP SYNTHASE SUBUNIT A, CHLOROPLASTIC"/>
    <property type="match status" value="1"/>
</dbReference>
<evidence type="ECO:0000256" key="7">
    <source>
        <dbReference type="ARBA" id="ARBA00022989"/>
    </source>
</evidence>
<dbReference type="InterPro" id="IPR035908">
    <property type="entry name" value="F0_ATP_A_sf"/>
</dbReference>
<organism evidence="12 13">
    <name type="scientific">Methylacidimicrobium tartarophylax</name>
    <dbReference type="NCBI Taxonomy" id="1041768"/>
    <lineage>
        <taxon>Bacteria</taxon>
        <taxon>Pseudomonadati</taxon>
        <taxon>Verrucomicrobiota</taxon>
        <taxon>Methylacidimicrobium</taxon>
    </lineage>
</organism>
<dbReference type="OrthoDB" id="9789241at2"/>
<keyword evidence="9 11" id="KW-0472">Membrane</keyword>
<keyword evidence="6 11" id="KW-0375">Hydrogen ion transport</keyword>
<feature type="transmembrane region" description="Helical" evidence="11">
    <location>
        <begin position="229"/>
        <end position="247"/>
    </location>
</feature>
<feature type="transmembrane region" description="Helical" evidence="11">
    <location>
        <begin position="185"/>
        <end position="209"/>
    </location>
</feature>
<proteinExistence type="inferred from homology"/>
<evidence type="ECO:0000256" key="11">
    <source>
        <dbReference type="HAMAP-Rule" id="MF_01393"/>
    </source>
</evidence>
<evidence type="ECO:0000256" key="9">
    <source>
        <dbReference type="ARBA" id="ARBA00023136"/>
    </source>
</evidence>
<dbReference type="GO" id="GO:0042777">
    <property type="term" value="P:proton motive force-driven plasma membrane ATP synthesis"/>
    <property type="evidence" value="ECO:0007669"/>
    <property type="project" value="TreeGrafter"/>
</dbReference>
<comment type="similarity">
    <text evidence="2 11">Belongs to the ATPase A chain family.</text>
</comment>
<evidence type="ECO:0000256" key="5">
    <source>
        <dbReference type="ARBA" id="ARBA00022692"/>
    </source>
</evidence>
<dbReference type="Pfam" id="PF00119">
    <property type="entry name" value="ATP-synt_A"/>
    <property type="match status" value="1"/>
</dbReference>
<evidence type="ECO:0000256" key="10">
    <source>
        <dbReference type="ARBA" id="ARBA00023310"/>
    </source>
</evidence>
<keyword evidence="5 11" id="KW-0812">Transmembrane</keyword>
<evidence type="ECO:0000256" key="4">
    <source>
        <dbReference type="ARBA" id="ARBA00022547"/>
    </source>
</evidence>
<dbReference type="CDD" id="cd00310">
    <property type="entry name" value="ATP-synt_Fo_a_6"/>
    <property type="match status" value="1"/>
</dbReference>
<gene>
    <name evidence="12" type="primary">ATPF0A</name>
    <name evidence="11 12" type="synonym">atpB</name>
    <name evidence="12" type="ORF">MAMT_02028</name>
</gene>
<dbReference type="PROSITE" id="PS00449">
    <property type="entry name" value="ATPASE_A"/>
    <property type="match status" value="1"/>
</dbReference>
<dbReference type="InterPro" id="IPR000568">
    <property type="entry name" value="ATP_synth_F0_asu"/>
</dbReference>
<keyword evidence="13" id="KW-1185">Reference proteome</keyword>
<dbReference type="PANTHER" id="PTHR42823:SF3">
    <property type="entry name" value="ATP SYNTHASE SUBUNIT A, CHLOROPLASTIC"/>
    <property type="match status" value="1"/>
</dbReference>
<comment type="function">
    <text evidence="11">Key component of the proton channel; it plays a direct role in the translocation of protons across the membrane.</text>
</comment>
<dbReference type="AlphaFoldDB" id="A0A5E6MPM5"/>
<dbReference type="InterPro" id="IPR045082">
    <property type="entry name" value="ATP_syn_F0_a_bact/chloroplast"/>
</dbReference>
<feature type="transmembrane region" description="Helical" evidence="11">
    <location>
        <begin position="28"/>
        <end position="49"/>
    </location>
</feature>
<evidence type="ECO:0000256" key="3">
    <source>
        <dbReference type="ARBA" id="ARBA00022448"/>
    </source>
</evidence>
<protein>
    <recommendedName>
        <fullName evidence="11">ATP synthase subunit a</fullName>
    </recommendedName>
    <alternativeName>
        <fullName evidence="11">ATP synthase F0 sector subunit a</fullName>
    </alternativeName>
    <alternativeName>
        <fullName evidence="11">F-ATPase subunit 6</fullName>
    </alternativeName>
</protein>
<dbReference type="RefSeq" id="WP_142660864.1">
    <property type="nucleotide sequence ID" value="NZ_CABFVA020000116.1"/>
</dbReference>
<reference evidence="12 13" key="1">
    <citation type="submission" date="2019-09" db="EMBL/GenBank/DDBJ databases">
        <authorList>
            <person name="Cremers G."/>
        </authorList>
    </citation>
    <scope>NUCLEOTIDE SEQUENCE [LARGE SCALE GENOMIC DNA]</scope>
    <source>
        <strain evidence="12">4A</strain>
    </source>
</reference>
<accession>A0A5E6MPM5</accession>
<evidence type="ECO:0000256" key="1">
    <source>
        <dbReference type="ARBA" id="ARBA00004141"/>
    </source>
</evidence>
<dbReference type="PRINTS" id="PR00123">
    <property type="entry name" value="ATPASEA"/>
</dbReference>
<sequence>MFFLATAEASSHPPLVHPAAPTLFSLGPLPITASMVQCWVILLLLFLVIRLGTTRLQMVPSGLQNAIEASVEGLERLTRGLLEPKVADWCFPLVATYFIFIAVSNLTGLIPGVGTIGFGLAKPGSHLPYSVEHPHISLLRPPTSDANMTSAMAVIYFFVSLYWALKYHHGPWGLLVHIFGVKGGMKGWILIPLAVLFFAVGLMEALSIVIRSIALAMRLYGNIYGGESVLVLMTGMLGGLAAVPFYFFEFAVALIQALIFTLLAIVFTGTLCSHEESHK</sequence>
<keyword evidence="10 11" id="KW-0066">ATP synthesis</keyword>
<evidence type="ECO:0000256" key="8">
    <source>
        <dbReference type="ARBA" id="ARBA00023065"/>
    </source>
</evidence>
<dbReference type="Proteomes" id="UP000334923">
    <property type="component" value="Unassembled WGS sequence"/>
</dbReference>
<dbReference type="Gene3D" id="1.20.120.220">
    <property type="entry name" value="ATP synthase, F0 complex, subunit A"/>
    <property type="match status" value="1"/>
</dbReference>
<keyword evidence="7 11" id="KW-1133">Transmembrane helix</keyword>
<dbReference type="GO" id="GO:0046933">
    <property type="term" value="F:proton-transporting ATP synthase activity, rotational mechanism"/>
    <property type="evidence" value="ECO:0007669"/>
    <property type="project" value="UniProtKB-UniRule"/>
</dbReference>